<comment type="caution">
    <text evidence="2">The sequence shown here is derived from an EMBL/GenBank/DDBJ whole genome shotgun (WGS) entry which is preliminary data.</text>
</comment>
<dbReference type="RefSeq" id="WP_343954065.1">
    <property type="nucleotide sequence ID" value="NZ_BAAAHQ010000042.1"/>
</dbReference>
<dbReference type="InterPro" id="IPR050471">
    <property type="entry name" value="AB_hydrolase"/>
</dbReference>
<dbReference type="Proteomes" id="UP001501578">
    <property type="component" value="Unassembled WGS sequence"/>
</dbReference>
<dbReference type="InterPro" id="IPR000073">
    <property type="entry name" value="AB_hydrolase_1"/>
</dbReference>
<sequence length="269" mass="28777">MNSVTSKDGTTIAFEKFGQGPPVILVDGAFVYRAIDPWANQFAGELADRYTVYTYERRGRGNSGDTAPYAVAREIDDLAALIEHAGGTAHVVGLSSGAVLALDAAASGLPITKLALYEPPFIVDDTHEPRADDYLDHARKLIADGRKGDAIAHALTKTVFLPAEMVDEMRAQPFFAAMEAVGDTVAYDGEIMDGLMSGNPLPTDRWNAVTTPTLVLYGGASEQWMHNAAHALAETLPTTATPQISGLDNQTHEIAADILAPTIDKFFTD</sequence>
<organism evidence="2 3">
    <name type="scientific">Nonomuraea longicatena</name>
    <dbReference type="NCBI Taxonomy" id="83682"/>
    <lineage>
        <taxon>Bacteria</taxon>
        <taxon>Bacillati</taxon>
        <taxon>Actinomycetota</taxon>
        <taxon>Actinomycetes</taxon>
        <taxon>Streptosporangiales</taxon>
        <taxon>Streptosporangiaceae</taxon>
        <taxon>Nonomuraea</taxon>
    </lineage>
</organism>
<dbReference type="EMBL" id="BAAAHQ010000042">
    <property type="protein sequence ID" value="GAA0948283.1"/>
    <property type="molecule type" value="Genomic_DNA"/>
</dbReference>
<feature type="domain" description="AB hydrolase-1" evidence="1">
    <location>
        <begin position="38"/>
        <end position="232"/>
    </location>
</feature>
<dbReference type="PANTHER" id="PTHR43433">
    <property type="entry name" value="HYDROLASE, ALPHA/BETA FOLD FAMILY PROTEIN"/>
    <property type="match status" value="1"/>
</dbReference>
<dbReference type="SUPFAM" id="SSF53474">
    <property type="entry name" value="alpha/beta-Hydrolases"/>
    <property type="match status" value="1"/>
</dbReference>
<dbReference type="InterPro" id="IPR029058">
    <property type="entry name" value="AB_hydrolase_fold"/>
</dbReference>
<evidence type="ECO:0000313" key="3">
    <source>
        <dbReference type="Proteomes" id="UP001501578"/>
    </source>
</evidence>
<accession>A0ABN1QYJ9</accession>
<proteinExistence type="predicted"/>
<evidence type="ECO:0000259" key="1">
    <source>
        <dbReference type="Pfam" id="PF12697"/>
    </source>
</evidence>
<keyword evidence="2" id="KW-0378">Hydrolase</keyword>
<dbReference type="GO" id="GO:0016787">
    <property type="term" value="F:hydrolase activity"/>
    <property type="evidence" value="ECO:0007669"/>
    <property type="project" value="UniProtKB-KW"/>
</dbReference>
<name>A0ABN1QYJ9_9ACTN</name>
<evidence type="ECO:0000313" key="2">
    <source>
        <dbReference type="EMBL" id="GAA0948283.1"/>
    </source>
</evidence>
<gene>
    <name evidence="2" type="ORF">GCM10009560_65500</name>
</gene>
<dbReference type="PANTHER" id="PTHR43433:SF5">
    <property type="entry name" value="AB HYDROLASE-1 DOMAIN-CONTAINING PROTEIN"/>
    <property type="match status" value="1"/>
</dbReference>
<protein>
    <submittedName>
        <fullName evidence="2">Alpha/beta hydrolase</fullName>
    </submittedName>
</protein>
<dbReference type="Gene3D" id="3.40.50.1820">
    <property type="entry name" value="alpha/beta hydrolase"/>
    <property type="match status" value="1"/>
</dbReference>
<dbReference type="Pfam" id="PF12697">
    <property type="entry name" value="Abhydrolase_6"/>
    <property type="match status" value="1"/>
</dbReference>
<keyword evidence="3" id="KW-1185">Reference proteome</keyword>
<reference evidence="2 3" key="1">
    <citation type="journal article" date="2019" name="Int. J. Syst. Evol. Microbiol.">
        <title>The Global Catalogue of Microorganisms (GCM) 10K type strain sequencing project: providing services to taxonomists for standard genome sequencing and annotation.</title>
        <authorList>
            <consortium name="The Broad Institute Genomics Platform"/>
            <consortium name="The Broad Institute Genome Sequencing Center for Infectious Disease"/>
            <person name="Wu L."/>
            <person name="Ma J."/>
        </authorList>
    </citation>
    <scope>NUCLEOTIDE SEQUENCE [LARGE SCALE GENOMIC DNA]</scope>
    <source>
        <strain evidence="2 3">JCM 11136</strain>
    </source>
</reference>